<keyword evidence="3" id="KW-1185">Reference proteome</keyword>
<dbReference type="SUPFAM" id="SSF55729">
    <property type="entry name" value="Acyl-CoA N-acyltransferases (Nat)"/>
    <property type="match status" value="1"/>
</dbReference>
<name>A0A6F8PM02_9GAMM</name>
<dbReference type="Gene3D" id="3.40.630.30">
    <property type="match status" value="1"/>
</dbReference>
<sequence>MKLIQGKNINLRPARVEDAEFILGLRLQQHKTQYLSEVENNLAKQLAWLKSYLQKEQQGLEYYFVIESKQHENLGLVRVYDLQPNSFCWGSWLIKDDAPKTTAIESALLVNEFGFGELGYKQAHFDVRKGNERVIAFHQRFGASITHEDELNYYFNYKHEDCLQIKQKYRRYLN</sequence>
<proteinExistence type="predicted"/>
<dbReference type="AlphaFoldDB" id="A0A6F8PM02"/>
<dbReference type="PANTHER" id="PTHR43415">
    <property type="entry name" value="SPERMIDINE N(1)-ACETYLTRANSFERASE"/>
    <property type="match status" value="1"/>
</dbReference>
<reference evidence="3" key="1">
    <citation type="submission" date="2019-11" db="EMBL/GenBank/DDBJ databases">
        <title>Isolation and characterization of two novel species in the genus Thiomicrorhabdus.</title>
        <authorList>
            <person name="Mochizuki J."/>
            <person name="Kojima H."/>
            <person name="Fukui M."/>
        </authorList>
    </citation>
    <scope>NUCLEOTIDE SEQUENCE [LARGE SCALE GENOMIC DNA]</scope>
    <source>
        <strain evidence="3">AkT22</strain>
    </source>
</reference>
<feature type="domain" description="N-acetyltransferase" evidence="1">
    <location>
        <begin position="9"/>
        <end position="143"/>
    </location>
</feature>
<dbReference type="InterPro" id="IPR000182">
    <property type="entry name" value="GNAT_dom"/>
</dbReference>
<gene>
    <name evidence="2" type="ORF">THMIRHAT_08440</name>
</gene>
<dbReference type="Pfam" id="PF13302">
    <property type="entry name" value="Acetyltransf_3"/>
    <property type="match status" value="1"/>
</dbReference>
<dbReference type="EMBL" id="AP021888">
    <property type="protein sequence ID" value="BBP43098.1"/>
    <property type="molecule type" value="Genomic_DNA"/>
</dbReference>
<evidence type="ECO:0000259" key="1">
    <source>
        <dbReference type="Pfam" id="PF13302"/>
    </source>
</evidence>
<dbReference type="PANTHER" id="PTHR43415:SF3">
    <property type="entry name" value="GNAT-FAMILY ACETYLTRANSFERASE"/>
    <property type="match status" value="1"/>
</dbReference>
<accession>A0A6F8PM02</accession>
<dbReference type="RefSeq" id="WP_173290930.1">
    <property type="nucleotide sequence ID" value="NZ_AP021888.1"/>
</dbReference>
<dbReference type="GO" id="GO:0016747">
    <property type="term" value="F:acyltransferase activity, transferring groups other than amino-acyl groups"/>
    <property type="evidence" value="ECO:0007669"/>
    <property type="project" value="InterPro"/>
</dbReference>
<dbReference type="InterPro" id="IPR016181">
    <property type="entry name" value="Acyl_CoA_acyltransferase"/>
</dbReference>
<dbReference type="KEGG" id="tzo:THMIRHAT_08440"/>
<evidence type="ECO:0000313" key="3">
    <source>
        <dbReference type="Proteomes" id="UP000501466"/>
    </source>
</evidence>
<organism evidence="2 3">
    <name type="scientific">Thiosulfativibrio zosterae</name>
    <dbReference type="NCBI Taxonomy" id="2675053"/>
    <lineage>
        <taxon>Bacteria</taxon>
        <taxon>Pseudomonadati</taxon>
        <taxon>Pseudomonadota</taxon>
        <taxon>Gammaproteobacteria</taxon>
        <taxon>Thiotrichales</taxon>
        <taxon>Piscirickettsiaceae</taxon>
        <taxon>Thiosulfativibrio</taxon>
    </lineage>
</organism>
<dbReference type="Proteomes" id="UP000501466">
    <property type="component" value="Chromosome"/>
</dbReference>
<evidence type="ECO:0000313" key="2">
    <source>
        <dbReference type="EMBL" id="BBP43098.1"/>
    </source>
</evidence>
<protein>
    <recommendedName>
        <fullName evidence="1">N-acetyltransferase domain-containing protein</fullName>
    </recommendedName>
</protein>